<accession>A0ABD1E436</accession>
<reference evidence="2 3" key="1">
    <citation type="submission" date="2024-05" db="EMBL/GenBank/DDBJ databases">
        <title>Genetic variation in Jamaican populations of the coffee berry borer (Hypothenemus hampei).</title>
        <authorList>
            <person name="Errbii M."/>
            <person name="Myrie A."/>
        </authorList>
    </citation>
    <scope>NUCLEOTIDE SEQUENCE [LARGE SCALE GENOMIC DNA]</scope>
    <source>
        <strain evidence="2">JA-Hopewell-2020-01-JO</strain>
        <tissue evidence="2">Whole body</tissue>
    </source>
</reference>
<keyword evidence="1" id="KW-1133">Transmembrane helix</keyword>
<dbReference type="EMBL" id="JBDJPC010000012">
    <property type="protein sequence ID" value="KAL1489444.1"/>
    <property type="molecule type" value="Genomic_DNA"/>
</dbReference>
<keyword evidence="1" id="KW-0812">Transmembrane</keyword>
<proteinExistence type="predicted"/>
<comment type="caution">
    <text evidence="2">The sequence shown here is derived from an EMBL/GenBank/DDBJ whole genome shotgun (WGS) entry which is preliminary data.</text>
</comment>
<feature type="transmembrane region" description="Helical" evidence="1">
    <location>
        <begin position="58"/>
        <end position="84"/>
    </location>
</feature>
<dbReference type="Proteomes" id="UP001566132">
    <property type="component" value="Unassembled WGS sequence"/>
</dbReference>
<keyword evidence="1" id="KW-0472">Membrane</keyword>
<keyword evidence="3" id="KW-1185">Reference proteome</keyword>
<feature type="transmembrane region" description="Helical" evidence="1">
    <location>
        <begin position="174"/>
        <end position="202"/>
    </location>
</feature>
<protein>
    <submittedName>
        <fullName evidence="2">Uncharacterized protein</fullName>
    </submittedName>
</protein>
<dbReference type="PANTHER" id="PTHR36694:SF4">
    <property type="entry name" value="LD42595P"/>
    <property type="match status" value="1"/>
</dbReference>
<evidence type="ECO:0000256" key="1">
    <source>
        <dbReference type="SAM" id="Phobius"/>
    </source>
</evidence>
<gene>
    <name evidence="2" type="ORF">ABEB36_014337</name>
</gene>
<feature type="transmembrane region" description="Helical" evidence="1">
    <location>
        <begin position="147"/>
        <end position="168"/>
    </location>
</feature>
<sequence length="315" mass="35554">MPGTRSITGTPSVYSHVTTRSSANLRSTRSLKSLKTPWYRKPLVQDAFFLDVQRASMVAAIFSLLLSIFTIITGFFDLYCYAMAAPGNTHYGYYILSYEFVYVGSRHVRNTLVMFAAFSILLAIGVFITSIMLIISLRKEHEKKMLPWIYIFAIFTVFRFLAFLFFSIVNDMIFAYNILIHLLWVIFLACSIYGWILVYSLYVELSDLTKLEDLAHLRPPLRDYNLDGHHAIAERLHSPVSSGLPAYDASQHSFDNASRISLATKSTFTPSTAPVLSFEGNSGIIGSQMPESISKYGISTLSEPHMSQESQIIDQ</sequence>
<organism evidence="2 3">
    <name type="scientific">Hypothenemus hampei</name>
    <name type="common">Coffee berry borer</name>
    <dbReference type="NCBI Taxonomy" id="57062"/>
    <lineage>
        <taxon>Eukaryota</taxon>
        <taxon>Metazoa</taxon>
        <taxon>Ecdysozoa</taxon>
        <taxon>Arthropoda</taxon>
        <taxon>Hexapoda</taxon>
        <taxon>Insecta</taxon>
        <taxon>Pterygota</taxon>
        <taxon>Neoptera</taxon>
        <taxon>Endopterygota</taxon>
        <taxon>Coleoptera</taxon>
        <taxon>Polyphaga</taxon>
        <taxon>Cucujiformia</taxon>
        <taxon>Curculionidae</taxon>
        <taxon>Scolytinae</taxon>
        <taxon>Hypothenemus</taxon>
    </lineage>
</organism>
<dbReference type="AlphaFoldDB" id="A0ABD1E436"/>
<evidence type="ECO:0000313" key="2">
    <source>
        <dbReference type="EMBL" id="KAL1489444.1"/>
    </source>
</evidence>
<dbReference type="PANTHER" id="PTHR36694">
    <property type="entry name" value="PASIFLORA 1, ISOFORM A-RELATED"/>
    <property type="match status" value="1"/>
</dbReference>
<feature type="transmembrane region" description="Helical" evidence="1">
    <location>
        <begin position="112"/>
        <end position="135"/>
    </location>
</feature>
<evidence type="ECO:0000313" key="3">
    <source>
        <dbReference type="Proteomes" id="UP001566132"/>
    </source>
</evidence>
<name>A0ABD1E436_HYPHA</name>